<evidence type="ECO:0000256" key="1">
    <source>
        <dbReference type="ARBA" id="ARBA00022795"/>
    </source>
</evidence>
<evidence type="ECO:0000256" key="2">
    <source>
        <dbReference type="SAM" id="MobiDB-lite"/>
    </source>
</evidence>
<evidence type="ECO:0000313" key="3">
    <source>
        <dbReference type="EMBL" id="MEW9502260.1"/>
    </source>
</evidence>
<sequence length="164" mass="18844">MANELLETLDKLVKLHEGLLTVTERKAVTLKERDTDSLQKLLKQEKTYITAINTVEQQRQKEACQLFQKAGQSIDTPTLDQCMDAVSDPSLKDKLQQKKDELLIVIKALSQKNELNQQLTYQSLQFVNMTMELIMPKKNTMNYSNKQGTPNQARPNRSIFDSRT</sequence>
<keyword evidence="4" id="KW-1185">Reference proteome</keyword>
<organism evidence="3 4">
    <name type="scientific">Jeotgalibacillus marinus</name>
    <dbReference type="NCBI Taxonomy" id="86667"/>
    <lineage>
        <taxon>Bacteria</taxon>
        <taxon>Bacillati</taxon>
        <taxon>Bacillota</taxon>
        <taxon>Bacilli</taxon>
        <taxon>Bacillales</taxon>
        <taxon>Caryophanaceae</taxon>
        <taxon>Jeotgalibacillus</taxon>
    </lineage>
</organism>
<protein>
    <submittedName>
        <fullName evidence="3">Flagellar protein FlgN</fullName>
    </submittedName>
</protein>
<dbReference type="InterPro" id="IPR036679">
    <property type="entry name" value="FlgN-like_sf"/>
</dbReference>
<keyword evidence="3" id="KW-0282">Flagellum</keyword>
<comment type="caution">
    <text evidence="3">The sequence shown here is derived from an EMBL/GenBank/DDBJ whole genome shotgun (WGS) entry which is preliminary data.</text>
</comment>
<dbReference type="SUPFAM" id="SSF140566">
    <property type="entry name" value="FlgN-like"/>
    <property type="match status" value="1"/>
</dbReference>
<accession>A0ABV3Q4I0</accession>
<feature type="region of interest" description="Disordered" evidence="2">
    <location>
        <begin position="140"/>
        <end position="164"/>
    </location>
</feature>
<gene>
    <name evidence="3" type="ORF">AB1471_10680</name>
</gene>
<dbReference type="Proteomes" id="UP001556040">
    <property type="component" value="Unassembled WGS sequence"/>
</dbReference>
<dbReference type="InterPro" id="IPR007809">
    <property type="entry name" value="FlgN-like"/>
</dbReference>
<proteinExistence type="predicted"/>
<name>A0ABV3Q4I0_9BACL</name>
<dbReference type="Gene3D" id="1.20.58.300">
    <property type="entry name" value="FlgN-like"/>
    <property type="match status" value="1"/>
</dbReference>
<dbReference type="Pfam" id="PF05130">
    <property type="entry name" value="FlgN"/>
    <property type="match status" value="1"/>
</dbReference>
<keyword evidence="3" id="KW-0969">Cilium</keyword>
<keyword evidence="1" id="KW-1005">Bacterial flagellum biogenesis</keyword>
<dbReference type="RefSeq" id="WP_367779754.1">
    <property type="nucleotide sequence ID" value="NZ_JBFMIA010000009.1"/>
</dbReference>
<evidence type="ECO:0000313" key="4">
    <source>
        <dbReference type="Proteomes" id="UP001556040"/>
    </source>
</evidence>
<dbReference type="EMBL" id="JBFMIA010000009">
    <property type="protein sequence ID" value="MEW9502260.1"/>
    <property type="molecule type" value="Genomic_DNA"/>
</dbReference>
<reference evidence="3 4" key="1">
    <citation type="journal article" date="1979" name="Int. J. Syst. Evol. Microbiol.">
        <title>Bacillus globisporus subsp. marinus subsp. nov.</title>
        <authorList>
            <person name="Liu H."/>
        </authorList>
    </citation>
    <scope>NUCLEOTIDE SEQUENCE [LARGE SCALE GENOMIC DNA]</scope>
    <source>
        <strain evidence="3 4">DSM 1297</strain>
    </source>
</reference>
<keyword evidence="3" id="KW-0966">Cell projection</keyword>